<evidence type="ECO:0000259" key="13">
    <source>
        <dbReference type="PROSITE" id="PS51384"/>
    </source>
</evidence>
<evidence type="ECO:0000256" key="9">
    <source>
        <dbReference type="ARBA" id="ARBA00023136"/>
    </source>
</evidence>
<dbReference type="Pfam" id="PF01794">
    <property type="entry name" value="Ferric_reduct"/>
    <property type="match status" value="1"/>
</dbReference>
<keyword evidence="3" id="KW-0349">Heme</keyword>
<evidence type="ECO:0000313" key="14">
    <source>
        <dbReference type="EMBL" id="KAH3726117.1"/>
    </source>
</evidence>
<dbReference type="InterPro" id="IPR017927">
    <property type="entry name" value="FAD-bd_FR_type"/>
</dbReference>
<keyword evidence="5" id="KW-0479">Metal-binding</keyword>
<gene>
    <name evidence="14" type="ORF">DPMN_051973</name>
</gene>
<feature type="transmembrane region" description="Helical" evidence="12">
    <location>
        <begin position="215"/>
        <end position="234"/>
    </location>
</feature>
<feature type="transmembrane region" description="Helical" evidence="12">
    <location>
        <begin position="56"/>
        <end position="75"/>
    </location>
</feature>
<evidence type="ECO:0000256" key="4">
    <source>
        <dbReference type="ARBA" id="ARBA00022692"/>
    </source>
</evidence>
<evidence type="ECO:0000256" key="8">
    <source>
        <dbReference type="ARBA" id="ARBA00023004"/>
    </source>
</evidence>
<dbReference type="GO" id="GO:0043020">
    <property type="term" value="C:NADPH oxidase complex"/>
    <property type="evidence" value="ECO:0007669"/>
    <property type="project" value="TreeGrafter"/>
</dbReference>
<evidence type="ECO:0000256" key="1">
    <source>
        <dbReference type="ARBA" id="ARBA00004651"/>
    </source>
</evidence>
<dbReference type="SFLD" id="SFLDG01169">
    <property type="entry name" value="NADPH_oxidase_subgroup_(NOX)"/>
    <property type="match status" value="1"/>
</dbReference>
<dbReference type="SUPFAM" id="SSF63380">
    <property type="entry name" value="Riboflavin synthase domain-like"/>
    <property type="match status" value="1"/>
</dbReference>
<feature type="transmembrane region" description="Helical" evidence="12">
    <location>
        <begin position="148"/>
        <end position="166"/>
    </location>
</feature>
<dbReference type="EMBL" id="JAIWYP010000012">
    <property type="protein sequence ID" value="KAH3726117.1"/>
    <property type="molecule type" value="Genomic_DNA"/>
</dbReference>
<keyword evidence="4 12" id="KW-0812">Transmembrane</keyword>
<dbReference type="Proteomes" id="UP000828390">
    <property type="component" value="Unassembled WGS sequence"/>
</dbReference>
<dbReference type="Gene3D" id="2.40.30.10">
    <property type="entry name" value="Translation factors"/>
    <property type="match status" value="1"/>
</dbReference>
<dbReference type="PROSITE" id="PS51384">
    <property type="entry name" value="FAD_FR"/>
    <property type="match status" value="1"/>
</dbReference>
<dbReference type="SFLD" id="SFLDG01168">
    <property type="entry name" value="Ferric_reductase_subgroup_(FRE"/>
    <property type="match status" value="1"/>
</dbReference>
<organism evidence="14 15">
    <name type="scientific">Dreissena polymorpha</name>
    <name type="common">Zebra mussel</name>
    <name type="synonym">Mytilus polymorpha</name>
    <dbReference type="NCBI Taxonomy" id="45954"/>
    <lineage>
        <taxon>Eukaryota</taxon>
        <taxon>Metazoa</taxon>
        <taxon>Spiralia</taxon>
        <taxon>Lophotrochozoa</taxon>
        <taxon>Mollusca</taxon>
        <taxon>Bivalvia</taxon>
        <taxon>Autobranchia</taxon>
        <taxon>Heteroconchia</taxon>
        <taxon>Euheterodonta</taxon>
        <taxon>Imparidentia</taxon>
        <taxon>Neoheterodontei</taxon>
        <taxon>Myida</taxon>
        <taxon>Dreissenoidea</taxon>
        <taxon>Dreissenidae</taxon>
        <taxon>Dreissena</taxon>
    </lineage>
</organism>
<dbReference type="GO" id="GO:0006952">
    <property type="term" value="P:defense response"/>
    <property type="evidence" value="ECO:0007669"/>
    <property type="project" value="TreeGrafter"/>
</dbReference>
<dbReference type="PANTHER" id="PTHR11972:SF191">
    <property type="entry name" value="FAD-BINDING FR-TYPE DOMAIN-CONTAINING PROTEIN"/>
    <property type="match status" value="1"/>
</dbReference>
<name>A0A9D4HML9_DREPO</name>
<reference evidence="14" key="1">
    <citation type="journal article" date="2019" name="bioRxiv">
        <title>The Genome of the Zebra Mussel, Dreissena polymorpha: A Resource for Invasive Species Research.</title>
        <authorList>
            <person name="McCartney M.A."/>
            <person name="Auch B."/>
            <person name="Kono T."/>
            <person name="Mallez S."/>
            <person name="Zhang Y."/>
            <person name="Obille A."/>
            <person name="Becker A."/>
            <person name="Abrahante J.E."/>
            <person name="Garbe J."/>
            <person name="Badalamenti J.P."/>
            <person name="Herman A."/>
            <person name="Mangelson H."/>
            <person name="Liachko I."/>
            <person name="Sullivan S."/>
            <person name="Sone E.D."/>
            <person name="Koren S."/>
            <person name="Silverstein K.A.T."/>
            <person name="Beckman K.B."/>
            <person name="Gohl D.M."/>
        </authorList>
    </citation>
    <scope>NUCLEOTIDE SEQUENCE</scope>
    <source>
        <strain evidence="14">Duluth1</strain>
        <tissue evidence="14">Whole animal</tissue>
    </source>
</reference>
<evidence type="ECO:0000256" key="7">
    <source>
        <dbReference type="ARBA" id="ARBA00023002"/>
    </source>
</evidence>
<comment type="caution">
    <text evidence="14">The sequence shown here is derived from an EMBL/GenBank/DDBJ whole genome shotgun (WGS) entry which is preliminary data.</text>
</comment>
<comment type="subcellular location">
    <subcellularLocation>
        <location evidence="1">Cell membrane</location>
        <topology evidence="1">Multi-pass membrane protein</topology>
    </subcellularLocation>
</comment>
<evidence type="ECO:0000256" key="2">
    <source>
        <dbReference type="ARBA" id="ARBA00022475"/>
    </source>
</evidence>
<proteinExistence type="predicted"/>
<dbReference type="InterPro" id="IPR013130">
    <property type="entry name" value="Fe3_Rdtase_TM_dom"/>
</dbReference>
<accession>A0A9D4HML9</accession>
<evidence type="ECO:0000256" key="6">
    <source>
        <dbReference type="ARBA" id="ARBA00022989"/>
    </source>
</evidence>
<dbReference type="Gene3D" id="3.40.50.80">
    <property type="entry name" value="Nucleotide-binding domain of ferredoxin-NADP reductase (FNR) module"/>
    <property type="match status" value="1"/>
</dbReference>
<keyword evidence="15" id="KW-1185">Reference proteome</keyword>
<dbReference type="FunFam" id="2.40.30.10:FF:000030">
    <property type="entry name" value="cytochrome b-245 heavy chain"/>
    <property type="match status" value="1"/>
</dbReference>
<keyword evidence="2" id="KW-1003">Cell membrane</keyword>
<dbReference type="InterPro" id="IPR000778">
    <property type="entry name" value="Cyt_b245_heavy_chain"/>
</dbReference>
<dbReference type="AlphaFoldDB" id="A0A9D4HML9"/>
<feature type="transmembrane region" description="Helical" evidence="12">
    <location>
        <begin position="246"/>
        <end position="266"/>
    </location>
</feature>
<evidence type="ECO:0000256" key="10">
    <source>
        <dbReference type="ARBA" id="ARBA00023180"/>
    </source>
</evidence>
<dbReference type="PANTHER" id="PTHR11972">
    <property type="entry name" value="NADPH OXIDASE"/>
    <property type="match status" value="1"/>
</dbReference>
<evidence type="ECO:0000256" key="5">
    <source>
        <dbReference type="ARBA" id="ARBA00022723"/>
    </source>
</evidence>
<evidence type="ECO:0000313" key="15">
    <source>
        <dbReference type="Proteomes" id="UP000828390"/>
    </source>
</evidence>
<feature type="domain" description="FAD-binding FR-type" evidence="13">
    <location>
        <begin position="332"/>
        <end position="439"/>
    </location>
</feature>
<protein>
    <recommendedName>
        <fullName evidence="13">FAD-binding FR-type domain-containing protein</fullName>
    </recommendedName>
</protein>
<dbReference type="GO" id="GO:0046872">
    <property type="term" value="F:metal ion binding"/>
    <property type="evidence" value="ECO:0007669"/>
    <property type="project" value="UniProtKB-KW"/>
</dbReference>
<dbReference type="SFLD" id="SFLDS00052">
    <property type="entry name" value="Ferric_Reductase_Domain"/>
    <property type="match status" value="1"/>
</dbReference>
<dbReference type="InterPro" id="IPR013121">
    <property type="entry name" value="Fe_red_NAD-bd_6"/>
</dbReference>
<evidence type="ECO:0000256" key="12">
    <source>
        <dbReference type="SAM" id="Phobius"/>
    </source>
</evidence>
<dbReference type="Pfam" id="PF08030">
    <property type="entry name" value="NAD_binding_6"/>
    <property type="match status" value="1"/>
</dbReference>
<evidence type="ECO:0000256" key="11">
    <source>
        <dbReference type="ARBA" id="ARBA00049908"/>
    </source>
</evidence>
<dbReference type="FunFam" id="3.40.50.80:FF:000004">
    <property type="entry name" value="NADPH oxidase isoform 2"/>
    <property type="match status" value="1"/>
</dbReference>
<keyword evidence="7" id="KW-0560">Oxidoreductase</keyword>
<dbReference type="GO" id="GO:0042554">
    <property type="term" value="P:superoxide anion generation"/>
    <property type="evidence" value="ECO:0007669"/>
    <property type="project" value="TreeGrafter"/>
</dbReference>
<feature type="transmembrane region" description="Helical" evidence="12">
    <location>
        <begin position="95"/>
        <end position="116"/>
    </location>
</feature>
<keyword evidence="10" id="KW-0325">Glycoprotein</keyword>
<evidence type="ECO:0000256" key="3">
    <source>
        <dbReference type="ARBA" id="ARBA00022617"/>
    </source>
</evidence>
<dbReference type="Pfam" id="PF08022">
    <property type="entry name" value="FAD_binding_8"/>
    <property type="match status" value="1"/>
</dbReference>
<dbReference type="InterPro" id="IPR017938">
    <property type="entry name" value="Riboflavin_synthase-like_b-brl"/>
</dbReference>
<dbReference type="PRINTS" id="PR00466">
    <property type="entry name" value="GP91PHOX"/>
</dbReference>
<dbReference type="CDD" id="cd06186">
    <property type="entry name" value="NOX_Duox_like_FAD_NADP"/>
    <property type="match status" value="1"/>
</dbReference>
<keyword evidence="6 12" id="KW-1133">Transmembrane helix</keyword>
<comment type="catalytic activity">
    <reaction evidence="11">
        <text>NADPH + 2 O2 = 2 superoxide + NADP(+) + H(+)</text>
        <dbReference type="Rhea" id="RHEA:63180"/>
        <dbReference type="ChEBI" id="CHEBI:15378"/>
        <dbReference type="ChEBI" id="CHEBI:15379"/>
        <dbReference type="ChEBI" id="CHEBI:18421"/>
        <dbReference type="ChEBI" id="CHEBI:57783"/>
        <dbReference type="ChEBI" id="CHEBI:58349"/>
    </reaction>
</comment>
<keyword evidence="9 12" id="KW-0472">Membrane</keyword>
<sequence length="609" mass="70326">MNAVRRLNEARQMRFRTHSAWNKSPGRLYVITAYWSDGNVRETDTMARHLNDLPRWIFIAVWILGNVAMFIYTYFKYANSKEFFYLKKILGDSLPWARASAACLNLNCMMVLFPVCRNLMSFLRGSLKHCCTKTVRRQLDKHITFHKYIAYMICLHTAIHIGAHVFNVERMFVAHNVSNGLLSALSNLDDMNAGQTAVNPVRDASQDPTLFGVKTLAGISGLVATIALILILSSSTEIIRRSYFEVFWFTHHLFVIFFIGIIIHGIGRLVRRQTNVADHDPEYCVSRYDLWGSTQEIRCPLPQFAGSPPATWQWVVGPLALYLLERLVRFIRSRQQVVITKVVKHPSNVFELQMKKKGFTMAPGQYIFLHCPKLSYLEWHPFTLTSAPEDDYFSVHVRRVGNWTNALAKECHVDEIEFKEAWKLPRVAVDGPFGTATEDIFSYEVDVFVAAGIGVTPFASVLKHVWSRKQEGDSKLKHVYFYWICAEMNAFEWMHDLLRFYDKQMVDADHRDFLKYFVYLTRGWDMNMAKSIVKHDEDVYDSVTGLHQKTHFGRPNWDLILPKIAQDHKGKKIGVFFCGPSALSSVLHKACNQYSSLEGAKFYYNKENF</sequence>
<keyword evidence="8" id="KW-0408">Iron</keyword>
<reference evidence="14" key="2">
    <citation type="submission" date="2020-11" db="EMBL/GenBank/DDBJ databases">
        <authorList>
            <person name="McCartney M.A."/>
            <person name="Auch B."/>
            <person name="Kono T."/>
            <person name="Mallez S."/>
            <person name="Becker A."/>
            <person name="Gohl D.M."/>
            <person name="Silverstein K.A.T."/>
            <person name="Koren S."/>
            <person name="Bechman K.B."/>
            <person name="Herman A."/>
            <person name="Abrahante J.E."/>
            <person name="Garbe J."/>
        </authorList>
    </citation>
    <scope>NUCLEOTIDE SEQUENCE</scope>
    <source>
        <strain evidence="14">Duluth1</strain>
        <tissue evidence="14">Whole animal</tissue>
    </source>
</reference>
<dbReference type="InterPro" id="IPR050369">
    <property type="entry name" value="RBOH/FRE"/>
</dbReference>
<dbReference type="SUPFAM" id="SSF52343">
    <property type="entry name" value="Ferredoxin reductase-like, C-terminal NADP-linked domain"/>
    <property type="match status" value="1"/>
</dbReference>
<dbReference type="InterPro" id="IPR039261">
    <property type="entry name" value="FNR_nucleotide-bd"/>
</dbReference>
<dbReference type="InterPro" id="IPR013112">
    <property type="entry name" value="FAD-bd_8"/>
</dbReference>
<dbReference type="GO" id="GO:0016175">
    <property type="term" value="F:superoxide-generating NAD(P)H oxidase activity"/>
    <property type="evidence" value="ECO:0007669"/>
    <property type="project" value="TreeGrafter"/>
</dbReference>